<proteinExistence type="predicted"/>
<dbReference type="Proteomes" id="UP000322887">
    <property type="component" value="Chromosome"/>
</dbReference>
<feature type="transmembrane region" description="Helical" evidence="1">
    <location>
        <begin position="7"/>
        <end position="29"/>
    </location>
</feature>
<keyword evidence="1" id="KW-0472">Membrane</keyword>
<evidence type="ECO:0008006" key="4">
    <source>
        <dbReference type="Google" id="ProtNLM"/>
    </source>
</evidence>
<name>A0ABX5YTU2_9PLAN</name>
<feature type="transmembrane region" description="Helical" evidence="1">
    <location>
        <begin position="49"/>
        <end position="67"/>
    </location>
</feature>
<organism evidence="2 3">
    <name type="scientific">Gimesia maris</name>
    <dbReference type="NCBI Taxonomy" id="122"/>
    <lineage>
        <taxon>Bacteria</taxon>
        <taxon>Pseudomonadati</taxon>
        <taxon>Planctomycetota</taxon>
        <taxon>Planctomycetia</taxon>
        <taxon>Planctomycetales</taxon>
        <taxon>Planctomycetaceae</taxon>
        <taxon>Gimesia</taxon>
    </lineage>
</organism>
<keyword evidence="3" id="KW-1185">Reference proteome</keyword>
<gene>
    <name evidence="2" type="ORF">GmarT_49870</name>
</gene>
<protein>
    <recommendedName>
        <fullName evidence="4">DUF1294 domain-containing protein</fullName>
    </recommendedName>
</protein>
<keyword evidence="1" id="KW-0812">Transmembrane</keyword>
<evidence type="ECO:0000256" key="1">
    <source>
        <dbReference type="SAM" id="Phobius"/>
    </source>
</evidence>
<reference evidence="2 3" key="1">
    <citation type="submission" date="2019-08" db="EMBL/GenBank/DDBJ databases">
        <title>Deep-cultivation of Planctomycetes and their phenomic and genomic characterization uncovers novel biology.</title>
        <authorList>
            <person name="Wiegand S."/>
            <person name="Jogler M."/>
            <person name="Boedeker C."/>
            <person name="Pinto D."/>
            <person name="Vollmers J."/>
            <person name="Rivas-Marin E."/>
            <person name="Kohn T."/>
            <person name="Peeters S.H."/>
            <person name="Heuer A."/>
            <person name="Rast P."/>
            <person name="Oberbeckmann S."/>
            <person name="Bunk B."/>
            <person name="Jeske O."/>
            <person name="Meyerdierks A."/>
            <person name="Storesund J.E."/>
            <person name="Kallscheuer N."/>
            <person name="Luecker S."/>
            <person name="Lage O.M."/>
            <person name="Pohl T."/>
            <person name="Merkel B.J."/>
            <person name="Hornburger P."/>
            <person name="Mueller R.-W."/>
            <person name="Bruemmer F."/>
            <person name="Labrenz M."/>
            <person name="Spormann A.M."/>
            <person name="Op den Camp H."/>
            <person name="Overmann J."/>
            <person name="Amann R."/>
            <person name="Jetten M.S.M."/>
            <person name="Mascher T."/>
            <person name="Medema M.H."/>
            <person name="Devos D.P."/>
            <person name="Kaster A.-K."/>
            <person name="Ovreas L."/>
            <person name="Rohde M."/>
            <person name="Galperin M.Y."/>
            <person name="Jogler C."/>
        </authorList>
    </citation>
    <scope>NUCLEOTIDE SEQUENCE [LARGE SCALE GENOMIC DNA]</scope>
    <source>
        <strain evidence="2 3">DSM 8797</strain>
    </source>
</reference>
<accession>A0ABX5YTU2</accession>
<feature type="transmembrane region" description="Helical" evidence="1">
    <location>
        <begin position="79"/>
        <end position="96"/>
    </location>
</feature>
<dbReference type="GeneID" id="98649429"/>
<dbReference type="RefSeq" id="WP_002649660.1">
    <property type="nucleotide sequence ID" value="NZ_CP042910.1"/>
</dbReference>
<evidence type="ECO:0000313" key="3">
    <source>
        <dbReference type="Proteomes" id="UP000322887"/>
    </source>
</evidence>
<evidence type="ECO:0000313" key="2">
    <source>
        <dbReference type="EMBL" id="QEG19090.1"/>
    </source>
</evidence>
<keyword evidence="1" id="KW-1133">Transmembrane helix</keyword>
<dbReference type="EMBL" id="CP042910">
    <property type="protein sequence ID" value="QEG19090.1"/>
    <property type="molecule type" value="Genomic_DNA"/>
</dbReference>
<sequence>MHGESQFLKILHVLAVAFTTSVLFLWLNTAVMRLDGMTRVSPAAQSQQFFAQILGALLGLVLGVLSWHHITRKHPTWDVRIIALGCMVFLLVVAVAEELFERLSQFL</sequence>